<evidence type="ECO:0000313" key="6">
    <source>
        <dbReference type="EMBL" id="TWG28321.1"/>
    </source>
</evidence>
<feature type="compositionally biased region" description="Polar residues" evidence="5">
    <location>
        <begin position="66"/>
        <end position="85"/>
    </location>
</feature>
<reference evidence="6 7" key="1">
    <citation type="submission" date="2019-06" db="EMBL/GenBank/DDBJ databases">
        <title>Sequencing the genomes of 1000 actinobacteria strains.</title>
        <authorList>
            <person name="Klenk H.-P."/>
        </authorList>
    </citation>
    <scope>NUCLEOTIDE SEQUENCE [LARGE SCALE GENOMIC DNA]</scope>
    <source>
        <strain evidence="6 7">DSM 102131</strain>
    </source>
</reference>
<protein>
    <recommendedName>
        <fullName evidence="8">Neutral zinc metallopeptidase</fullName>
    </recommendedName>
</protein>
<evidence type="ECO:0000256" key="4">
    <source>
        <dbReference type="ARBA" id="ARBA00023136"/>
    </source>
</evidence>
<evidence type="ECO:0000256" key="2">
    <source>
        <dbReference type="ARBA" id="ARBA00022692"/>
    </source>
</evidence>
<gene>
    <name evidence="6" type="ORF">FHX75_111473</name>
</gene>
<dbReference type="RefSeq" id="WP_246157772.1">
    <property type="nucleotide sequence ID" value="NZ_VIXA01000001.1"/>
</dbReference>
<feature type="region of interest" description="Disordered" evidence="5">
    <location>
        <begin position="33"/>
        <end position="85"/>
    </location>
</feature>
<dbReference type="Proteomes" id="UP000319927">
    <property type="component" value="Unassembled WGS sequence"/>
</dbReference>
<name>A0A561WWX3_9ACTN</name>
<keyword evidence="2" id="KW-0812">Transmembrane</keyword>
<feature type="compositionally biased region" description="Gly residues" evidence="5">
    <location>
        <begin position="35"/>
        <end position="44"/>
    </location>
</feature>
<dbReference type="InterPro" id="IPR007343">
    <property type="entry name" value="Uncharacterised_pept_Zn_put"/>
</dbReference>
<evidence type="ECO:0000256" key="1">
    <source>
        <dbReference type="ARBA" id="ARBA00004167"/>
    </source>
</evidence>
<comment type="caution">
    <text evidence="6">The sequence shown here is derived from an EMBL/GenBank/DDBJ whole genome shotgun (WGS) entry which is preliminary data.</text>
</comment>
<dbReference type="PANTHER" id="PTHR30168:SF0">
    <property type="entry name" value="INNER MEMBRANE PROTEIN"/>
    <property type="match status" value="1"/>
</dbReference>
<evidence type="ECO:0008006" key="8">
    <source>
        <dbReference type="Google" id="ProtNLM"/>
    </source>
</evidence>
<dbReference type="GO" id="GO:0016020">
    <property type="term" value="C:membrane"/>
    <property type="evidence" value="ECO:0007669"/>
    <property type="project" value="UniProtKB-SubCell"/>
</dbReference>
<evidence type="ECO:0000256" key="3">
    <source>
        <dbReference type="ARBA" id="ARBA00022989"/>
    </source>
</evidence>
<keyword evidence="3" id="KW-1133">Transmembrane helix</keyword>
<evidence type="ECO:0000256" key="5">
    <source>
        <dbReference type="SAM" id="MobiDB-lite"/>
    </source>
</evidence>
<keyword evidence="4" id="KW-0472">Membrane</keyword>
<dbReference type="PANTHER" id="PTHR30168">
    <property type="entry name" value="PUTATIVE MEMBRANE PROTEIN YPFJ"/>
    <property type="match status" value="1"/>
</dbReference>
<dbReference type="EMBL" id="VIXA01000001">
    <property type="protein sequence ID" value="TWG28321.1"/>
    <property type="molecule type" value="Genomic_DNA"/>
</dbReference>
<keyword evidence="7" id="KW-1185">Reference proteome</keyword>
<accession>A0A561WWX3</accession>
<proteinExistence type="predicted"/>
<organism evidence="6 7">
    <name type="scientific">Micromonospora palomenae</name>
    <dbReference type="NCBI Taxonomy" id="1461247"/>
    <lineage>
        <taxon>Bacteria</taxon>
        <taxon>Bacillati</taxon>
        <taxon>Actinomycetota</taxon>
        <taxon>Actinomycetes</taxon>
        <taxon>Micromonosporales</taxon>
        <taxon>Micromonosporaceae</taxon>
        <taxon>Micromonospora</taxon>
    </lineage>
</organism>
<dbReference type="AlphaFoldDB" id="A0A561WWX3"/>
<comment type="subcellular location">
    <subcellularLocation>
        <location evidence="1">Membrane</location>
        <topology evidence="1">Single-pass membrane protein</topology>
    </subcellularLocation>
</comment>
<sequence>MINPRSGYTDRIGRDAWEGNCDGTLGIAVARLARRGGGGAGGGGRLRRRRVGESGPQEPREPAPGQSRQAGSPGPQTTRADGTTSVEEFKTDIGDAVNIAEDYWGAQFKASGQQFRPIRRIVPYQREGEVACGGQALPRNNAVYCSRGDFIAYDVNWSVAAFRQVGDAFVFYLLGHEYAHGIQARLGIRNDFTIQQELQADCMAGAYLGDSVRSGVLKLDTGDLDEFREGLLAVGDDPDQPWFAEGSHGTAEQRTDSFFRGYENSLDACDLG</sequence>
<dbReference type="Pfam" id="PF04228">
    <property type="entry name" value="Zn_peptidase"/>
    <property type="match status" value="1"/>
</dbReference>
<evidence type="ECO:0000313" key="7">
    <source>
        <dbReference type="Proteomes" id="UP000319927"/>
    </source>
</evidence>